<dbReference type="EMBL" id="JADBDZ010000001">
    <property type="protein sequence ID" value="MBE1534351.1"/>
    <property type="molecule type" value="Genomic_DNA"/>
</dbReference>
<dbReference type="InterPro" id="IPR045431">
    <property type="entry name" value="EAD2"/>
</dbReference>
<feature type="domain" description="vWA-MoxR associated protein C-terminal" evidence="3">
    <location>
        <begin position="238"/>
        <end position="478"/>
    </location>
</feature>
<evidence type="ECO:0000259" key="1">
    <source>
        <dbReference type="Pfam" id="PF19916"/>
    </source>
</evidence>
<name>A0ABR9JUV8_9ACTN</name>
<evidence type="ECO:0000259" key="2">
    <source>
        <dbReference type="Pfam" id="PF19956"/>
    </source>
</evidence>
<proteinExistence type="predicted"/>
<dbReference type="Proteomes" id="UP000627838">
    <property type="component" value="Unassembled WGS sequence"/>
</dbReference>
<dbReference type="InterPro" id="IPR045555">
    <property type="entry name" value="VMAP-M0"/>
</dbReference>
<dbReference type="RefSeq" id="WP_192760740.1">
    <property type="nucleotide sequence ID" value="NZ_JADBDZ010000001.1"/>
</dbReference>
<dbReference type="InterPro" id="IPR045450">
    <property type="entry name" value="VMAP_C"/>
</dbReference>
<organism evidence="4 5">
    <name type="scientific">Actinomadura algeriensis</name>
    <dbReference type="NCBI Taxonomy" id="1679523"/>
    <lineage>
        <taxon>Bacteria</taxon>
        <taxon>Bacillati</taxon>
        <taxon>Actinomycetota</taxon>
        <taxon>Actinomycetes</taxon>
        <taxon>Streptosporangiales</taxon>
        <taxon>Thermomonosporaceae</taxon>
        <taxon>Actinomadura</taxon>
    </lineage>
</organism>
<feature type="domain" description="vWA-MoxR associated protein middle region 0" evidence="1">
    <location>
        <begin position="103"/>
        <end position="213"/>
    </location>
</feature>
<sequence length="492" mass="55174">MTSGLSQADVNRIVEALWRLDALQKQSVRDLYLSIVRKELGIALPVRRDERDFQDLWGLVEGCLEQTGAFHAFLQVVGRFHVGNNAFEAVRRLGYALVPEPLLDPGERRAVHELLKVLKNADPGALRPEVVRDLFWTVAEPPGSVAFDTGDVWPVLDALEDFTVDEDGVPPLLNFVERLAVESGGAMRIRLLRWVERAAERLAVADVIRARRERAARVRERLRMYLVIAFRPDGVTPDEYLISAWLQSEDGHGIMLRCEDERPMSVAELPALVVDLLTEDPQVVNRPPMAELTLEFVLPLNLLGVQSMDQLRITVDGLERRLGIEHPVVVRSLDRIQKQNYHPAWRRMWKWLLDNPHTAEVCLMTQPGEYPSESLYTMLLSDPPSVCLGLAFPPRPDGAGAPDELRIALQAGAPVIAWCRGDLAPDRFAAEFHDLMTPGVLALPDSVLKLRREAVASHGRHPGTDHLGLHLTLLFDDADRFPEPHGRLKAPA</sequence>
<evidence type="ECO:0000313" key="4">
    <source>
        <dbReference type="EMBL" id="MBE1534351.1"/>
    </source>
</evidence>
<gene>
    <name evidence="4" type="ORF">H4W34_004184</name>
</gene>
<keyword evidence="5" id="KW-1185">Reference proteome</keyword>
<comment type="caution">
    <text evidence="4">The sequence shown here is derived from an EMBL/GenBank/DDBJ whole genome shotgun (WGS) entry which is preliminary data.</text>
</comment>
<dbReference type="Pfam" id="PF19956">
    <property type="entry name" value="EAD2"/>
    <property type="match status" value="1"/>
</dbReference>
<protein>
    <submittedName>
        <fullName evidence="4">Uncharacterized protein</fullName>
    </submittedName>
</protein>
<accession>A0ABR9JUV8</accession>
<dbReference type="Pfam" id="PF20028">
    <property type="entry name" value="VMAP-C"/>
    <property type="match status" value="1"/>
</dbReference>
<dbReference type="Pfam" id="PF19916">
    <property type="entry name" value="VMAP-M0"/>
    <property type="match status" value="1"/>
</dbReference>
<evidence type="ECO:0000259" key="3">
    <source>
        <dbReference type="Pfam" id="PF20028"/>
    </source>
</evidence>
<feature type="domain" description="Effector-associated" evidence="2">
    <location>
        <begin position="14"/>
        <end position="93"/>
    </location>
</feature>
<reference evidence="4 5" key="1">
    <citation type="submission" date="2020-10" db="EMBL/GenBank/DDBJ databases">
        <title>Sequencing the genomes of 1000 actinobacteria strains.</title>
        <authorList>
            <person name="Klenk H.-P."/>
        </authorList>
    </citation>
    <scope>NUCLEOTIDE SEQUENCE [LARGE SCALE GENOMIC DNA]</scope>
    <source>
        <strain evidence="4 5">DSM 46744</strain>
    </source>
</reference>
<evidence type="ECO:0000313" key="5">
    <source>
        <dbReference type="Proteomes" id="UP000627838"/>
    </source>
</evidence>